<evidence type="ECO:0000313" key="3">
    <source>
        <dbReference type="Proteomes" id="UP000824120"/>
    </source>
</evidence>
<comment type="caution">
    <text evidence="2">The sequence shown here is derived from an EMBL/GenBank/DDBJ whole genome shotgun (WGS) entry which is preliminary data.</text>
</comment>
<protein>
    <submittedName>
        <fullName evidence="2">Uncharacterized protein</fullName>
    </submittedName>
</protein>
<feature type="region of interest" description="Disordered" evidence="1">
    <location>
        <begin position="1"/>
        <end position="54"/>
    </location>
</feature>
<dbReference type="EMBL" id="JACXVP010000010">
    <property type="protein sequence ID" value="KAG5580474.1"/>
    <property type="molecule type" value="Genomic_DNA"/>
</dbReference>
<evidence type="ECO:0000313" key="2">
    <source>
        <dbReference type="EMBL" id="KAG5580474.1"/>
    </source>
</evidence>
<organism evidence="2 3">
    <name type="scientific">Solanum commersonii</name>
    <name type="common">Commerson's wild potato</name>
    <name type="synonym">Commerson's nightshade</name>
    <dbReference type="NCBI Taxonomy" id="4109"/>
    <lineage>
        <taxon>Eukaryota</taxon>
        <taxon>Viridiplantae</taxon>
        <taxon>Streptophyta</taxon>
        <taxon>Embryophyta</taxon>
        <taxon>Tracheophyta</taxon>
        <taxon>Spermatophyta</taxon>
        <taxon>Magnoliopsida</taxon>
        <taxon>eudicotyledons</taxon>
        <taxon>Gunneridae</taxon>
        <taxon>Pentapetalae</taxon>
        <taxon>asterids</taxon>
        <taxon>lamiids</taxon>
        <taxon>Solanales</taxon>
        <taxon>Solanaceae</taxon>
        <taxon>Solanoideae</taxon>
        <taxon>Solaneae</taxon>
        <taxon>Solanum</taxon>
    </lineage>
</organism>
<feature type="non-terminal residue" evidence="2">
    <location>
        <position position="1"/>
    </location>
</feature>
<dbReference type="AlphaFoldDB" id="A0A9J5WXG9"/>
<reference evidence="2 3" key="1">
    <citation type="submission" date="2020-09" db="EMBL/GenBank/DDBJ databases">
        <title>De no assembly of potato wild relative species, Solanum commersonii.</title>
        <authorList>
            <person name="Cho K."/>
        </authorList>
    </citation>
    <scope>NUCLEOTIDE SEQUENCE [LARGE SCALE GENOMIC DNA]</scope>
    <source>
        <strain evidence="2">LZ3.2</strain>
        <tissue evidence="2">Leaf</tissue>
    </source>
</reference>
<proteinExistence type="predicted"/>
<evidence type="ECO:0000256" key="1">
    <source>
        <dbReference type="SAM" id="MobiDB-lite"/>
    </source>
</evidence>
<sequence length="109" mass="11874">MSGKMGMTDDESTPVISDTSGGNEHTRILNDGEGSTFKLEPNNSATKKKFQRKPMLKRTRVGNMGKEQVRRIGTQLSVTFVKKLLMAESFITNNTSLALAGTSHSVNNA</sequence>
<feature type="compositionally biased region" description="Polar residues" evidence="1">
    <location>
        <begin position="14"/>
        <end position="23"/>
    </location>
</feature>
<accession>A0A9J5WXG9</accession>
<dbReference type="OrthoDB" id="1327385at2759"/>
<name>A0A9J5WXG9_SOLCO</name>
<gene>
    <name evidence="2" type="ORF">H5410_051101</name>
</gene>
<keyword evidence="3" id="KW-1185">Reference proteome</keyword>
<dbReference type="Proteomes" id="UP000824120">
    <property type="component" value="Chromosome 10"/>
</dbReference>